<evidence type="ECO:0000256" key="2">
    <source>
        <dbReference type="ARBA" id="ARBA00007362"/>
    </source>
</evidence>
<accession>A0ABP8LZM0</accession>
<feature type="transmembrane region" description="Helical" evidence="6">
    <location>
        <begin position="266"/>
        <end position="284"/>
    </location>
</feature>
<feature type="transmembrane region" description="Helical" evidence="6">
    <location>
        <begin position="106"/>
        <end position="123"/>
    </location>
</feature>
<dbReference type="PANTHER" id="PTHR32322">
    <property type="entry name" value="INNER MEMBRANE TRANSPORTER"/>
    <property type="match status" value="1"/>
</dbReference>
<evidence type="ECO:0000313" key="9">
    <source>
        <dbReference type="Proteomes" id="UP001501508"/>
    </source>
</evidence>
<dbReference type="InterPro" id="IPR037185">
    <property type="entry name" value="EmrE-like"/>
</dbReference>
<feature type="transmembrane region" description="Helical" evidence="6">
    <location>
        <begin position="181"/>
        <end position="204"/>
    </location>
</feature>
<evidence type="ECO:0000256" key="5">
    <source>
        <dbReference type="ARBA" id="ARBA00023136"/>
    </source>
</evidence>
<evidence type="ECO:0000259" key="7">
    <source>
        <dbReference type="Pfam" id="PF00892"/>
    </source>
</evidence>
<keyword evidence="3 6" id="KW-0812">Transmembrane</keyword>
<keyword evidence="5 6" id="KW-0472">Membrane</keyword>
<feature type="transmembrane region" description="Helical" evidence="6">
    <location>
        <begin position="72"/>
        <end position="94"/>
    </location>
</feature>
<feature type="domain" description="EamA" evidence="7">
    <location>
        <begin position="2"/>
        <end position="146"/>
    </location>
</feature>
<comment type="similarity">
    <text evidence="2">Belongs to the EamA transporter family.</text>
</comment>
<dbReference type="Proteomes" id="UP001501508">
    <property type="component" value="Unassembled WGS sequence"/>
</dbReference>
<feature type="domain" description="EamA" evidence="7">
    <location>
        <begin position="153"/>
        <end position="283"/>
    </location>
</feature>
<reference evidence="9" key="1">
    <citation type="journal article" date="2019" name="Int. J. Syst. Evol. Microbiol.">
        <title>The Global Catalogue of Microorganisms (GCM) 10K type strain sequencing project: providing services to taxonomists for standard genome sequencing and annotation.</title>
        <authorList>
            <consortium name="The Broad Institute Genomics Platform"/>
            <consortium name="The Broad Institute Genome Sequencing Center for Infectious Disease"/>
            <person name="Wu L."/>
            <person name="Ma J."/>
        </authorList>
    </citation>
    <scope>NUCLEOTIDE SEQUENCE [LARGE SCALE GENOMIC DNA]</scope>
    <source>
        <strain evidence="9">JCM 31920</strain>
    </source>
</reference>
<protein>
    <submittedName>
        <fullName evidence="8">EamA family transporter</fullName>
    </submittedName>
</protein>
<feature type="transmembrane region" description="Helical" evidence="6">
    <location>
        <begin position="210"/>
        <end position="231"/>
    </location>
</feature>
<dbReference type="Pfam" id="PF00892">
    <property type="entry name" value="EamA"/>
    <property type="match status" value="2"/>
</dbReference>
<dbReference type="EMBL" id="BAABEY010000020">
    <property type="protein sequence ID" value="GAA4438786.1"/>
    <property type="molecule type" value="Genomic_DNA"/>
</dbReference>
<evidence type="ECO:0000256" key="6">
    <source>
        <dbReference type="SAM" id="Phobius"/>
    </source>
</evidence>
<keyword evidence="4 6" id="KW-1133">Transmembrane helix</keyword>
<evidence type="ECO:0000313" key="8">
    <source>
        <dbReference type="EMBL" id="GAA4438786.1"/>
    </source>
</evidence>
<evidence type="ECO:0000256" key="3">
    <source>
        <dbReference type="ARBA" id="ARBA00022692"/>
    </source>
</evidence>
<gene>
    <name evidence="8" type="ORF">GCM10023091_19880</name>
</gene>
<comment type="subcellular location">
    <subcellularLocation>
        <location evidence="1">Membrane</location>
        <topology evidence="1">Multi-pass membrane protein</topology>
    </subcellularLocation>
</comment>
<name>A0ABP8LZM0_9BACT</name>
<dbReference type="RefSeq" id="WP_345028460.1">
    <property type="nucleotide sequence ID" value="NZ_BAABEY010000020.1"/>
</dbReference>
<feature type="transmembrane region" description="Helical" evidence="6">
    <location>
        <begin position="243"/>
        <end position="260"/>
    </location>
</feature>
<comment type="caution">
    <text evidence="8">The sequence shown here is derived from an EMBL/GenBank/DDBJ whole genome shotgun (WGS) entry which is preliminary data.</text>
</comment>
<keyword evidence="9" id="KW-1185">Reference proteome</keyword>
<organism evidence="8 9">
    <name type="scientific">Ravibacter arvi</name>
    <dbReference type="NCBI Taxonomy" id="2051041"/>
    <lineage>
        <taxon>Bacteria</taxon>
        <taxon>Pseudomonadati</taxon>
        <taxon>Bacteroidota</taxon>
        <taxon>Cytophagia</taxon>
        <taxon>Cytophagales</taxon>
        <taxon>Spirosomataceae</taxon>
        <taxon>Ravibacter</taxon>
    </lineage>
</organism>
<feature type="transmembrane region" description="Helical" evidence="6">
    <location>
        <begin position="30"/>
        <end position="51"/>
    </location>
</feature>
<dbReference type="InterPro" id="IPR000620">
    <property type="entry name" value="EamA_dom"/>
</dbReference>
<evidence type="ECO:0000256" key="1">
    <source>
        <dbReference type="ARBA" id="ARBA00004141"/>
    </source>
</evidence>
<proteinExistence type="inferred from homology"/>
<sequence>MKYYLTGLGAFVVWGFSSLAVKPLAAYASLDILFYRVVLAFAVLVMIGLFFRRNATAESYRHFLSLGREKRIRAVWLTFVGGLFLTSNWFFFIFLVNHISVKAASFSYLVCPIVTMVLASIFLDEKLANRQWAAVGLSVLGCWLLSLGHWEDVLYSLIVAFSYGAYLVSQRANRGFDSLVILTFHVLVALVFLGCLAFFTTFSVPAEPFFYQYMLVLVVALTVFPLALNLYALKGISSSNLGMLLYANPIINFMLAIWYFEEPVSGMQLVSYGLIIVSIVVFNLEVIMRPLRQGSDLTSE</sequence>
<dbReference type="SUPFAM" id="SSF103481">
    <property type="entry name" value="Multidrug resistance efflux transporter EmrE"/>
    <property type="match status" value="2"/>
</dbReference>
<dbReference type="InterPro" id="IPR050638">
    <property type="entry name" value="AA-Vitamin_Transporters"/>
</dbReference>
<dbReference type="PANTHER" id="PTHR32322:SF2">
    <property type="entry name" value="EAMA DOMAIN-CONTAINING PROTEIN"/>
    <property type="match status" value="1"/>
</dbReference>
<evidence type="ECO:0000256" key="4">
    <source>
        <dbReference type="ARBA" id="ARBA00022989"/>
    </source>
</evidence>